<keyword evidence="9" id="KW-1185">Reference proteome</keyword>
<dbReference type="InterPro" id="IPR036890">
    <property type="entry name" value="HATPase_C_sf"/>
</dbReference>
<evidence type="ECO:0000256" key="1">
    <source>
        <dbReference type="ARBA" id="ARBA00022553"/>
    </source>
</evidence>
<dbReference type="Pfam" id="PF02518">
    <property type="entry name" value="HATPase_c"/>
    <property type="match status" value="1"/>
</dbReference>
<sequence length="501" mass="56875">MSNSEQLDNRPDNPIPYNLLVVDDRPDNLQVLSQLLRERYRIQVAISGDIALKAALVKPPDLILLDILMPRMDGYEVCRRLKEDSKTHHIPVLFLSALARIEDKIKGFEIGGADYITKPFQSEEVIARIEHQLAICALQRQLERNNRELEARNRQLEAEIQQRQQAERDLQQQNTKLDRTLWELQALQGEMIHREKMTALGRLVVAMTGEINDPLTMIRSAMPPMRAILDNRCFEFPQFFERLSCEQQTRFIALVENAAAVPLGQTKERRQLQRQIAQKLVDLDIADGEFKLASILVELGVGLDVESILPLLQDPDRDRILQVARTITKAHRSLENINVAVERTEAILKALSNYAGRDYPDTPAIADIAEGIEMVRALFKYRLPANIELVENYSPLPLVSCYPDQLSQVWTNLIENALEAMGDKGILTIETATSDNQVQISISNSRSELSPAQTLDSNPKTQMNLYICEKIVQKHRGTIFVENNPDRTIFTVSLPITSSTN</sequence>
<name>A0A928ZBC6_9CYAN</name>
<keyword evidence="3" id="KW-0902">Two-component regulatory system</keyword>
<dbReference type="Gene3D" id="3.40.50.2300">
    <property type="match status" value="1"/>
</dbReference>
<dbReference type="PROSITE" id="PS50110">
    <property type="entry name" value="RESPONSE_REGULATORY"/>
    <property type="match status" value="1"/>
</dbReference>
<evidence type="ECO:0000259" key="6">
    <source>
        <dbReference type="PROSITE" id="PS50109"/>
    </source>
</evidence>
<dbReference type="InterPro" id="IPR011006">
    <property type="entry name" value="CheY-like_superfamily"/>
</dbReference>
<dbReference type="Gene3D" id="1.10.287.130">
    <property type="match status" value="1"/>
</dbReference>
<keyword evidence="2" id="KW-0418">Kinase</keyword>
<evidence type="ECO:0000256" key="4">
    <source>
        <dbReference type="PROSITE-ProRule" id="PRU00169"/>
    </source>
</evidence>
<gene>
    <name evidence="8" type="ORF">IQ235_17335</name>
</gene>
<dbReference type="Proteomes" id="UP000621799">
    <property type="component" value="Unassembled WGS sequence"/>
</dbReference>
<dbReference type="SMART" id="SM00387">
    <property type="entry name" value="HATPase_c"/>
    <property type="match status" value="1"/>
</dbReference>
<evidence type="ECO:0000256" key="2">
    <source>
        <dbReference type="ARBA" id="ARBA00022777"/>
    </source>
</evidence>
<dbReference type="EMBL" id="JADEXN010000377">
    <property type="protein sequence ID" value="MBE9042536.1"/>
    <property type="molecule type" value="Genomic_DNA"/>
</dbReference>
<dbReference type="SUPFAM" id="SSF55874">
    <property type="entry name" value="ATPase domain of HSP90 chaperone/DNA topoisomerase II/histidine kinase"/>
    <property type="match status" value="1"/>
</dbReference>
<dbReference type="Gene3D" id="3.30.565.10">
    <property type="entry name" value="Histidine kinase-like ATPase, C-terminal domain"/>
    <property type="match status" value="1"/>
</dbReference>
<feature type="domain" description="Response regulatory" evidence="7">
    <location>
        <begin position="18"/>
        <end position="133"/>
    </location>
</feature>
<feature type="coiled-coil region" evidence="5">
    <location>
        <begin position="139"/>
        <end position="190"/>
    </location>
</feature>
<dbReference type="GO" id="GO:0000155">
    <property type="term" value="F:phosphorelay sensor kinase activity"/>
    <property type="evidence" value="ECO:0007669"/>
    <property type="project" value="TreeGrafter"/>
</dbReference>
<dbReference type="RefSeq" id="WP_264322694.1">
    <property type="nucleotide sequence ID" value="NZ_JADEXN010000377.1"/>
</dbReference>
<dbReference type="InterPro" id="IPR001789">
    <property type="entry name" value="Sig_transdc_resp-reg_receiver"/>
</dbReference>
<organism evidence="8 9">
    <name type="scientific">Zarconia navalis LEGE 11467</name>
    <dbReference type="NCBI Taxonomy" id="1828826"/>
    <lineage>
        <taxon>Bacteria</taxon>
        <taxon>Bacillati</taxon>
        <taxon>Cyanobacteriota</taxon>
        <taxon>Cyanophyceae</taxon>
        <taxon>Oscillatoriophycideae</taxon>
        <taxon>Oscillatoriales</taxon>
        <taxon>Oscillatoriales incertae sedis</taxon>
        <taxon>Zarconia</taxon>
        <taxon>Zarconia navalis</taxon>
    </lineage>
</organism>
<dbReference type="SUPFAM" id="SSF52172">
    <property type="entry name" value="CheY-like"/>
    <property type="match status" value="1"/>
</dbReference>
<evidence type="ECO:0000259" key="7">
    <source>
        <dbReference type="PROSITE" id="PS50110"/>
    </source>
</evidence>
<evidence type="ECO:0000313" key="8">
    <source>
        <dbReference type="EMBL" id="MBE9042536.1"/>
    </source>
</evidence>
<keyword evidence="2" id="KW-0808">Transferase</keyword>
<dbReference type="PANTHER" id="PTHR43547:SF2">
    <property type="entry name" value="HYBRID SIGNAL TRANSDUCTION HISTIDINE KINASE C"/>
    <property type="match status" value="1"/>
</dbReference>
<evidence type="ECO:0000256" key="3">
    <source>
        <dbReference type="ARBA" id="ARBA00023012"/>
    </source>
</evidence>
<reference evidence="8" key="1">
    <citation type="submission" date="2020-10" db="EMBL/GenBank/DDBJ databases">
        <authorList>
            <person name="Castelo-Branco R."/>
            <person name="Eusebio N."/>
            <person name="Adriana R."/>
            <person name="Vieira A."/>
            <person name="Brugerolle De Fraissinette N."/>
            <person name="Rezende De Castro R."/>
            <person name="Schneider M.P."/>
            <person name="Vasconcelos V."/>
            <person name="Leao P.N."/>
        </authorList>
    </citation>
    <scope>NUCLEOTIDE SEQUENCE</scope>
    <source>
        <strain evidence="8">LEGE 11467</strain>
    </source>
</reference>
<dbReference type="PROSITE" id="PS50109">
    <property type="entry name" value="HIS_KIN"/>
    <property type="match status" value="1"/>
</dbReference>
<dbReference type="CDD" id="cd19920">
    <property type="entry name" value="REC_PA4781-like"/>
    <property type="match status" value="1"/>
</dbReference>
<dbReference type="AlphaFoldDB" id="A0A928ZBC6"/>
<keyword evidence="5" id="KW-0175">Coiled coil</keyword>
<feature type="modified residue" description="4-aspartylphosphate" evidence="4">
    <location>
        <position position="66"/>
    </location>
</feature>
<evidence type="ECO:0000256" key="5">
    <source>
        <dbReference type="SAM" id="Coils"/>
    </source>
</evidence>
<comment type="caution">
    <text evidence="8">The sequence shown here is derived from an EMBL/GenBank/DDBJ whole genome shotgun (WGS) entry which is preliminary data.</text>
</comment>
<accession>A0A928ZBC6</accession>
<dbReference type="InterPro" id="IPR005467">
    <property type="entry name" value="His_kinase_dom"/>
</dbReference>
<protein>
    <submittedName>
        <fullName evidence="8">Response regulator</fullName>
    </submittedName>
</protein>
<keyword evidence="1 4" id="KW-0597">Phosphoprotein</keyword>
<evidence type="ECO:0000313" key="9">
    <source>
        <dbReference type="Proteomes" id="UP000621799"/>
    </source>
</evidence>
<feature type="domain" description="Histidine kinase" evidence="6">
    <location>
        <begin position="403"/>
        <end position="498"/>
    </location>
</feature>
<dbReference type="InterPro" id="IPR003594">
    <property type="entry name" value="HATPase_dom"/>
</dbReference>
<dbReference type="SMART" id="SM00448">
    <property type="entry name" value="REC"/>
    <property type="match status" value="1"/>
</dbReference>
<dbReference type="PANTHER" id="PTHR43547">
    <property type="entry name" value="TWO-COMPONENT HISTIDINE KINASE"/>
    <property type="match status" value="1"/>
</dbReference>
<proteinExistence type="predicted"/>
<dbReference type="Pfam" id="PF00072">
    <property type="entry name" value="Response_reg"/>
    <property type="match status" value="1"/>
</dbReference>